<accession>A0A2T4LR14</accession>
<evidence type="ECO:0000313" key="2">
    <source>
        <dbReference type="Proteomes" id="UP000241208"/>
    </source>
</evidence>
<organism evidence="1 2">
    <name type="scientific">Staphylococcus cohnii</name>
    <dbReference type="NCBI Taxonomy" id="29382"/>
    <lineage>
        <taxon>Bacteria</taxon>
        <taxon>Bacillati</taxon>
        <taxon>Bacillota</taxon>
        <taxon>Bacilli</taxon>
        <taxon>Bacillales</taxon>
        <taxon>Staphylococcaceae</taxon>
        <taxon>Staphylococcus</taxon>
        <taxon>Staphylococcus cohnii species complex</taxon>
    </lineage>
</organism>
<name>A0A2T4LR14_9STAP</name>
<proteinExistence type="predicted"/>
<protein>
    <submittedName>
        <fullName evidence="1">Uncharacterized protein</fullName>
    </submittedName>
</protein>
<sequence>MPTPAGIALAEDYRLRQCPRKACTKKLPTKSETLSTVLFDNIVFEIFDAASQAPMIFHSKGLSFKSARPPDTNK</sequence>
<dbReference type="EMBL" id="PYZR01000117">
    <property type="protein sequence ID" value="PTF65751.1"/>
    <property type="molecule type" value="Genomic_DNA"/>
</dbReference>
<comment type="caution">
    <text evidence="1">The sequence shown here is derived from an EMBL/GenBank/DDBJ whole genome shotgun (WGS) entry which is preliminary data.</text>
</comment>
<dbReference type="AlphaFoldDB" id="A0A2T4LR14"/>
<reference evidence="1 2" key="1">
    <citation type="journal article" date="2016" name="Front. Microbiol.">
        <title>Comprehensive Phylogenetic Analysis of Bovine Non-aureus Staphylococci Species Based on Whole-Genome Sequencing.</title>
        <authorList>
            <person name="Naushad S."/>
            <person name="Barkema H.W."/>
            <person name="Luby C."/>
            <person name="Condas L.A."/>
            <person name="Nobrega D.B."/>
            <person name="Carson D.A."/>
            <person name="De Buck J."/>
        </authorList>
    </citation>
    <scope>NUCLEOTIDE SEQUENCE [LARGE SCALE GENOMIC DNA]</scope>
    <source>
        <strain evidence="1 2">SNUC 3829</strain>
    </source>
</reference>
<dbReference type="Proteomes" id="UP000241208">
    <property type="component" value="Unassembled WGS sequence"/>
</dbReference>
<evidence type="ECO:0000313" key="1">
    <source>
        <dbReference type="EMBL" id="PTF65751.1"/>
    </source>
</evidence>
<gene>
    <name evidence="1" type="ORF">BUY34_09575</name>
</gene>